<dbReference type="WBParaSite" id="jg9931">
    <property type="protein sequence ID" value="jg9931"/>
    <property type="gene ID" value="jg9931"/>
</dbReference>
<proteinExistence type="predicted"/>
<name>A0A915EVD9_9BILA</name>
<dbReference type="PANTHER" id="PTHR11165">
    <property type="entry name" value="SKP1"/>
    <property type="match status" value="1"/>
</dbReference>
<evidence type="ECO:0000313" key="2">
    <source>
        <dbReference type="Proteomes" id="UP000887574"/>
    </source>
</evidence>
<protein>
    <submittedName>
        <fullName evidence="3">SKP1 component dimerisation domain-containing protein</fullName>
    </submittedName>
</protein>
<dbReference type="AlphaFoldDB" id="A0A915EVD9"/>
<dbReference type="InterPro" id="IPR036296">
    <property type="entry name" value="SKP1-like_dim_sf"/>
</dbReference>
<sequence>MCDAHIGEPELEIKEDEHTRERIGFRSNYLDIKSLYLYGCQRVAAEIRGKSPEAIREMFELEDDLTDEEKEKIKKDNVW</sequence>
<evidence type="ECO:0000313" key="3">
    <source>
        <dbReference type="WBParaSite" id="jg9931"/>
    </source>
</evidence>
<evidence type="ECO:0000259" key="1">
    <source>
        <dbReference type="Pfam" id="PF01466"/>
    </source>
</evidence>
<dbReference type="Pfam" id="PF01466">
    <property type="entry name" value="Skp1"/>
    <property type="match status" value="1"/>
</dbReference>
<dbReference type="GO" id="GO:0006511">
    <property type="term" value="P:ubiquitin-dependent protein catabolic process"/>
    <property type="evidence" value="ECO:0007669"/>
    <property type="project" value="InterPro"/>
</dbReference>
<keyword evidence="2" id="KW-1185">Reference proteome</keyword>
<dbReference type="InterPro" id="IPR016072">
    <property type="entry name" value="Skp1_comp_dimer"/>
</dbReference>
<organism evidence="2 3">
    <name type="scientific">Ditylenchus dipsaci</name>
    <dbReference type="NCBI Taxonomy" id="166011"/>
    <lineage>
        <taxon>Eukaryota</taxon>
        <taxon>Metazoa</taxon>
        <taxon>Ecdysozoa</taxon>
        <taxon>Nematoda</taxon>
        <taxon>Chromadorea</taxon>
        <taxon>Rhabditida</taxon>
        <taxon>Tylenchina</taxon>
        <taxon>Tylenchomorpha</taxon>
        <taxon>Sphaerularioidea</taxon>
        <taxon>Anguinidae</taxon>
        <taxon>Anguininae</taxon>
        <taxon>Ditylenchus</taxon>
    </lineage>
</organism>
<reference evidence="3" key="1">
    <citation type="submission" date="2022-11" db="UniProtKB">
        <authorList>
            <consortium name="WormBaseParasite"/>
        </authorList>
    </citation>
    <scope>IDENTIFICATION</scope>
</reference>
<dbReference type="InterPro" id="IPR011333">
    <property type="entry name" value="SKP1/BTB/POZ_sf"/>
</dbReference>
<dbReference type="Gene3D" id="3.30.710.10">
    <property type="entry name" value="Potassium Channel Kv1.1, Chain A"/>
    <property type="match status" value="1"/>
</dbReference>
<dbReference type="SUPFAM" id="SSF81382">
    <property type="entry name" value="Skp1 dimerisation domain-like"/>
    <property type="match status" value="1"/>
</dbReference>
<dbReference type="Proteomes" id="UP000887574">
    <property type="component" value="Unplaced"/>
</dbReference>
<accession>A0A915EVD9</accession>
<feature type="domain" description="SKP1 component dimerisation" evidence="1">
    <location>
        <begin position="33"/>
        <end position="79"/>
    </location>
</feature>
<dbReference type="InterPro" id="IPR016897">
    <property type="entry name" value="SKP1"/>
</dbReference>